<keyword evidence="1" id="KW-0472">Membrane</keyword>
<proteinExistence type="predicted"/>
<dbReference type="InterPro" id="IPR001173">
    <property type="entry name" value="Glyco_trans_2-like"/>
</dbReference>
<dbReference type="Pfam" id="PF00535">
    <property type="entry name" value="Glycos_transf_2"/>
    <property type="match status" value="1"/>
</dbReference>
<gene>
    <name evidence="3" type="ORF">FHX71_000248</name>
</gene>
<dbReference type="CDD" id="cd00761">
    <property type="entry name" value="Glyco_tranf_GTA_type"/>
    <property type="match status" value="1"/>
</dbReference>
<dbReference type="Gene3D" id="3.40.50.2000">
    <property type="entry name" value="Glycogen Phosphorylase B"/>
    <property type="match status" value="1"/>
</dbReference>
<reference evidence="3 4" key="1">
    <citation type="submission" date="2020-07" db="EMBL/GenBank/DDBJ databases">
        <title>Sequencing the genomes of 1000 actinobacteria strains.</title>
        <authorList>
            <person name="Klenk H.-P."/>
        </authorList>
    </citation>
    <scope>NUCLEOTIDE SEQUENCE [LARGE SCALE GENOMIC DNA]</scope>
    <source>
        <strain evidence="3 4">DSM 44121</strain>
    </source>
</reference>
<feature type="domain" description="Glycosyltransferase 2-like" evidence="2">
    <location>
        <begin position="320"/>
        <end position="429"/>
    </location>
</feature>
<keyword evidence="1" id="KW-0812">Transmembrane</keyword>
<keyword evidence="4" id="KW-1185">Reference proteome</keyword>
<dbReference type="SUPFAM" id="SSF53448">
    <property type="entry name" value="Nucleotide-diphospho-sugar transferases"/>
    <property type="match status" value="1"/>
</dbReference>
<evidence type="ECO:0000259" key="2">
    <source>
        <dbReference type="Pfam" id="PF00535"/>
    </source>
</evidence>
<dbReference type="InterPro" id="IPR029044">
    <property type="entry name" value="Nucleotide-diphossugar_trans"/>
</dbReference>
<dbReference type="RefSeq" id="WP_182614060.1">
    <property type="nucleotide sequence ID" value="NZ_BAAATF010000012.1"/>
</dbReference>
<dbReference type="InterPro" id="IPR050834">
    <property type="entry name" value="Glycosyltransf_2"/>
</dbReference>
<feature type="transmembrane region" description="Helical" evidence="1">
    <location>
        <begin position="31"/>
        <end position="54"/>
    </location>
</feature>
<evidence type="ECO:0000313" key="4">
    <source>
        <dbReference type="Proteomes" id="UP000540568"/>
    </source>
</evidence>
<accession>A0A7W3PC59</accession>
<keyword evidence="1" id="KW-1133">Transmembrane helix</keyword>
<comment type="caution">
    <text evidence="3">The sequence shown here is derived from an EMBL/GenBank/DDBJ whole genome shotgun (WGS) entry which is preliminary data.</text>
</comment>
<dbReference type="PANTHER" id="PTHR43685:SF2">
    <property type="entry name" value="GLYCOSYLTRANSFERASE 2-LIKE DOMAIN-CONTAINING PROTEIN"/>
    <property type="match status" value="1"/>
</dbReference>
<dbReference type="AlphaFoldDB" id="A0A7W3PC59"/>
<sequence length="932" mass="103044">MSGPGIVVAVAIAAFIGLTFVGVSSGAYGDVFLGALVLSAILVGVLNRRVLWAVRGEQRQQSSRINAINSRTSDTKQLVAKVQPVKPTLAGGEIEKVRKIGADNEYARRVGLSGAGMIETYALQNRSEAARDVLARAASNGRYDAARLIILIKTLQRDHKSKAARDFFGTLEVRPLLSLAKVMAQQNFHSSDQYDAVMVYKAVVGRHGGTVFHRADRLVFLELLASMRWVKDVEKYARLLKIDRFDPVQRHLLRADAVNPFRDGTEDDSDPVVQTWLESVNAAFDVDGVEHIGIAPGIGAAIDRISCVPAYPVEDGPLVTVIMPTYAPDERIRTALASVLGQSYRNLQVLLMDDASPSESAAYLDTLAAQDPRVTVVHLPENRGTYKARNIAVTEYATGEFVTVHDDDDWSHPRKVELQVKHLQENPDEPANLSLLSRATPELQFVRINNNALFSQPNYSSLMFRRTVFDELGFWDVANRSADAEMHDRVRSFTGRPMPVVGTSPLSFLRVRAESLTSGEINKGYFDTRRMWYQRIYRAWHEARLESGQPMYVGPDVRGDRPFAAPAGLLGAKSSTDVLTVDVVYATDFRFPGGNSSLSAREVTALVERGYRVALLQLDSPLLSAMNVLHKEFVDLAEHDNVHLVSTLDAVEADLTIVRHPTVLQYIRPDQSRISTQNLVVIFNHPPFESDLTGAVYDVSDVLNNAESVFGVAPRVAPESGLLRSLLRGAVDPSRFLPDDWNGIVEVGHGTVRSVDEKRRPVIGRHSRDHIQKWPAASVLNTVYPQDGSRDVRVLGGAFFAEQRLGGPVKGWTVYPFGAKPAQEFLDEVDFWVYFHGDEWYESFGMAIAEAMASGLVVILPKYMKATFGEGALYCEPDQALRLVDSFWSDPEAYAAQSKKALEYSRAHFGEDALMERVGSHLSGRQPVDLGA</sequence>
<feature type="transmembrane region" description="Helical" evidence="1">
    <location>
        <begin position="6"/>
        <end position="24"/>
    </location>
</feature>
<protein>
    <recommendedName>
        <fullName evidence="2">Glycosyltransferase 2-like domain-containing protein</fullName>
    </recommendedName>
</protein>
<name>A0A7W3PC59_9MICO</name>
<organism evidence="3 4">
    <name type="scientific">Promicromonospora sukumoe</name>
    <dbReference type="NCBI Taxonomy" id="88382"/>
    <lineage>
        <taxon>Bacteria</taxon>
        <taxon>Bacillati</taxon>
        <taxon>Actinomycetota</taxon>
        <taxon>Actinomycetes</taxon>
        <taxon>Micrococcales</taxon>
        <taxon>Promicromonosporaceae</taxon>
        <taxon>Promicromonospora</taxon>
    </lineage>
</organism>
<dbReference type="EMBL" id="JACGWV010000001">
    <property type="protein sequence ID" value="MBA8806306.1"/>
    <property type="molecule type" value="Genomic_DNA"/>
</dbReference>
<evidence type="ECO:0000256" key="1">
    <source>
        <dbReference type="SAM" id="Phobius"/>
    </source>
</evidence>
<dbReference type="PANTHER" id="PTHR43685">
    <property type="entry name" value="GLYCOSYLTRANSFERASE"/>
    <property type="match status" value="1"/>
</dbReference>
<dbReference type="Proteomes" id="UP000540568">
    <property type="component" value="Unassembled WGS sequence"/>
</dbReference>
<dbReference type="SUPFAM" id="SSF53756">
    <property type="entry name" value="UDP-Glycosyltransferase/glycogen phosphorylase"/>
    <property type="match status" value="1"/>
</dbReference>
<evidence type="ECO:0000313" key="3">
    <source>
        <dbReference type="EMBL" id="MBA8806306.1"/>
    </source>
</evidence>
<dbReference type="Gene3D" id="3.90.550.10">
    <property type="entry name" value="Spore Coat Polysaccharide Biosynthesis Protein SpsA, Chain A"/>
    <property type="match status" value="1"/>
</dbReference>